<evidence type="ECO:0000313" key="1">
    <source>
        <dbReference type="EMBL" id="KAF0747484.1"/>
    </source>
</evidence>
<dbReference type="OrthoDB" id="7984184at2759"/>
<name>A0A6G0Y1C9_APHCR</name>
<accession>A0A6G0Y1C9</accession>
<dbReference type="Proteomes" id="UP000478052">
    <property type="component" value="Unassembled WGS sequence"/>
</dbReference>
<sequence>MKERMVIIVRYWNELDSDRERDYLDNKSDLFSSKPDNRGRQPSKNKTPLIQIEYYVDEFIENLPAVPSNYCRSSKKEYTNKMFMKDQDISGQNGFVCYSFDLQKVLIHHGWSLLHVQTWSEEVDGKRGANEIISILHDYFKSVDDKVKKNIRCLTINYLLLGYTYMPVDSVHACIDKNIKKKTVWAPSEWSTIIRNSRINVCPYNTIIFKHTYFLDWSDVWSAMFKKQKLKDSNNDTVRFKLIRRVKFSKQKIDVFKIAYTFKLNKDNYLELLSVNINNQNRLRSTTLVLNISKPEQPLKYIVQER</sequence>
<dbReference type="EMBL" id="VUJU01006830">
    <property type="protein sequence ID" value="KAF0747484.1"/>
    <property type="molecule type" value="Genomic_DNA"/>
</dbReference>
<organism evidence="1 2">
    <name type="scientific">Aphis craccivora</name>
    <name type="common">Cowpea aphid</name>
    <dbReference type="NCBI Taxonomy" id="307492"/>
    <lineage>
        <taxon>Eukaryota</taxon>
        <taxon>Metazoa</taxon>
        <taxon>Ecdysozoa</taxon>
        <taxon>Arthropoda</taxon>
        <taxon>Hexapoda</taxon>
        <taxon>Insecta</taxon>
        <taxon>Pterygota</taxon>
        <taxon>Neoptera</taxon>
        <taxon>Paraneoptera</taxon>
        <taxon>Hemiptera</taxon>
        <taxon>Sternorrhyncha</taxon>
        <taxon>Aphidomorpha</taxon>
        <taxon>Aphidoidea</taxon>
        <taxon>Aphididae</taxon>
        <taxon>Aphidini</taxon>
        <taxon>Aphis</taxon>
        <taxon>Aphis</taxon>
    </lineage>
</organism>
<dbReference type="AlphaFoldDB" id="A0A6G0Y1C9"/>
<proteinExistence type="predicted"/>
<keyword evidence="2" id="KW-1185">Reference proteome</keyword>
<evidence type="ECO:0000313" key="2">
    <source>
        <dbReference type="Proteomes" id="UP000478052"/>
    </source>
</evidence>
<gene>
    <name evidence="1" type="ORF">FWK35_00027862</name>
</gene>
<reference evidence="1 2" key="1">
    <citation type="submission" date="2019-08" db="EMBL/GenBank/DDBJ databases">
        <title>Whole genome of Aphis craccivora.</title>
        <authorList>
            <person name="Voronova N.V."/>
            <person name="Shulinski R.S."/>
            <person name="Bandarenka Y.V."/>
            <person name="Zhorov D.G."/>
            <person name="Warner D."/>
        </authorList>
    </citation>
    <scope>NUCLEOTIDE SEQUENCE [LARGE SCALE GENOMIC DNA]</scope>
    <source>
        <strain evidence="1">180601</strain>
        <tissue evidence="1">Whole Body</tissue>
    </source>
</reference>
<protein>
    <submittedName>
        <fullName evidence="1">Uncharacterized protein</fullName>
    </submittedName>
</protein>
<comment type="caution">
    <text evidence="1">The sequence shown here is derived from an EMBL/GenBank/DDBJ whole genome shotgun (WGS) entry which is preliminary data.</text>
</comment>